<dbReference type="GO" id="GO:0032993">
    <property type="term" value="C:protein-DNA complex"/>
    <property type="evidence" value="ECO:0007669"/>
    <property type="project" value="TreeGrafter"/>
</dbReference>
<keyword evidence="4" id="KW-0238">DNA-binding</keyword>
<dbReference type="InterPro" id="IPR036388">
    <property type="entry name" value="WH-like_DNA-bd_sf"/>
</dbReference>
<dbReference type="InterPro" id="IPR016032">
    <property type="entry name" value="Sig_transdc_resp-reg_C-effctor"/>
</dbReference>
<dbReference type="GO" id="GO:0000156">
    <property type="term" value="F:phosphorelay response regulator activity"/>
    <property type="evidence" value="ECO:0007669"/>
    <property type="project" value="TreeGrafter"/>
</dbReference>
<dbReference type="PROSITE" id="PS51755">
    <property type="entry name" value="OMPR_PHOB"/>
    <property type="match status" value="1"/>
</dbReference>
<keyword evidence="3" id="KW-0805">Transcription regulation</keyword>
<dbReference type="PROSITE" id="PS50110">
    <property type="entry name" value="RESPONSE_REGULATORY"/>
    <property type="match status" value="1"/>
</dbReference>
<dbReference type="Pfam" id="PF00486">
    <property type="entry name" value="Trans_reg_C"/>
    <property type="match status" value="1"/>
</dbReference>
<evidence type="ECO:0000313" key="6">
    <source>
        <dbReference type="EMBL" id="QEP34043.1"/>
    </source>
</evidence>
<evidence type="ECO:0000256" key="4">
    <source>
        <dbReference type="ARBA" id="ARBA00023125"/>
    </source>
</evidence>
<dbReference type="AlphaFoldDB" id="A0A5C2H5F7"/>
<dbReference type="GO" id="GO:0005829">
    <property type="term" value="C:cytosol"/>
    <property type="evidence" value="ECO:0007669"/>
    <property type="project" value="TreeGrafter"/>
</dbReference>
<dbReference type="RefSeq" id="WP_130232994.1">
    <property type="nucleotide sequence ID" value="NZ_BMEF01000005.1"/>
</dbReference>
<dbReference type="GO" id="GO:0006355">
    <property type="term" value="P:regulation of DNA-templated transcription"/>
    <property type="evidence" value="ECO:0007669"/>
    <property type="project" value="InterPro"/>
</dbReference>
<sequence length="224" mass="25998">MSRKLRILLIEDERLIAKNLKEILEKFNYEVVAIHSTAEEAYETLFDDNIDLIISDIEIKGLVDGIDASKVFQDIYNLPIIFITAYSDDEKIHRASRLENMVGYLVKPIKLEELKALIDMAILKYDVFGKEKVIEINNIYKYDPKHKELFENGVEVNLTRNEKLLLSILLNNEKVTSYEVINEAIWGTQKVSDGTRRQLIHRLKSKIKDLEIASKKGEGIYLKR</sequence>
<accession>A0A5C2H5F7</accession>
<dbReference type="SUPFAM" id="SSF52172">
    <property type="entry name" value="CheY-like"/>
    <property type="match status" value="1"/>
</dbReference>
<evidence type="ECO:0000256" key="1">
    <source>
        <dbReference type="ARBA" id="ARBA00022553"/>
    </source>
</evidence>
<keyword evidence="2" id="KW-0902">Two-component regulatory system</keyword>
<dbReference type="InterPro" id="IPR011006">
    <property type="entry name" value="CheY-like_superfamily"/>
</dbReference>
<dbReference type="InterPro" id="IPR001789">
    <property type="entry name" value="Sig_transdc_resp-reg_receiver"/>
</dbReference>
<dbReference type="OrthoDB" id="8912111at2"/>
<dbReference type="SMART" id="SM00862">
    <property type="entry name" value="Trans_reg_C"/>
    <property type="match status" value="1"/>
</dbReference>
<reference evidence="6 7" key="3">
    <citation type="submission" date="2019-09" db="EMBL/GenBank/DDBJ databases">
        <title>Taxonomic note: a critical rebuttal of the proposed division of the genus Arcobacter into six genera, emended descriptions of Arcobacter anaerophilus and the genus Arcobacter, and an assessment of genus-level boundaries for Epsilonproteobacteria using in silico genomic comparator tools.</title>
        <authorList>
            <person name="On S.L.W."/>
            <person name="Miller W.G."/>
            <person name="Biggs P."/>
            <person name="Cornelius A."/>
            <person name="Vandamme P."/>
        </authorList>
    </citation>
    <scope>NUCLEOTIDE SEQUENCE [LARGE SCALE GENOMIC DNA]</scope>
    <source>
        <strain evidence="6 7">LMG 26638</strain>
    </source>
</reference>
<dbReference type="EMBL" id="CP035928">
    <property type="protein sequence ID" value="QEP34043.1"/>
    <property type="molecule type" value="Genomic_DNA"/>
</dbReference>
<protein>
    <submittedName>
        <fullName evidence="6">Signal transduction response regulator</fullName>
    </submittedName>
</protein>
<name>A0A5C2H5F7_9BACT</name>
<evidence type="ECO:0000256" key="5">
    <source>
        <dbReference type="ARBA" id="ARBA00023163"/>
    </source>
</evidence>
<keyword evidence="5" id="KW-0804">Transcription</keyword>
<proteinExistence type="predicted"/>
<organism evidence="6 7">
    <name type="scientific">Malaciobacter pacificus</name>
    <dbReference type="NCBI Taxonomy" id="1080223"/>
    <lineage>
        <taxon>Bacteria</taxon>
        <taxon>Pseudomonadati</taxon>
        <taxon>Campylobacterota</taxon>
        <taxon>Epsilonproteobacteria</taxon>
        <taxon>Campylobacterales</taxon>
        <taxon>Arcobacteraceae</taxon>
        <taxon>Malaciobacter</taxon>
    </lineage>
</organism>
<dbReference type="SUPFAM" id="SSF46894">
    <property type="entry name" value="C-terminal effector domain of the bipartite response regulators"/>
    <property type="match status" value="1"/>
</dbReference>
<keyword evidence="1" id="KW-0597">Phosphoprotein</keyword>
<dbReference type="SMART" id="SM00448">
    <property type="entry name" value="REC"/>
    <property type="match status" value="1"/>
</dbReference>
<dbReference type="Gene3D" id="3.40.50.2300">
    <property type="match status" value="1"/>
</dbReference>
<keyword evidence="7" id="KW-1185">Reference proteome</keyword>
<dbReference type="CDD" id="cd17534">
    <property type="entry name" value="REC_DC-like"/>
    <property type="match status" value="1"/>
</dbReference>
<dbReference type="KEGG" id="apai:APAC_0905"/>
<evidence type="ECO:0000256" key="3">
    <source>
        <dbReference type="ARBA" id="ARBA00023015"/>
    </source>
</evidence>
<reference evidence="6 7" key="1">
    <citation type="submission" date="2019-09" db="EMBL/GenBank/DDBJ databases">
        <title>Complete genome sequencing of four Arcobacter species reveals a diverse suite of mobile elements.</title>
        <authorList>
            <person name="Miller W.G."/>
            <person name="Yee E."/>
            <person name="Bono J.L."/>
        </authorList>
    </citation>
    <scope>NUCLEOTIDE SEQUENCE [LARGE SCALE GENOMIC DNA]</scope>
    <source>
        <strain evidence="6 7">LMG 26638</strain>
    </source>
</reference>
<gene>
    <name evidence="6" type="ORF">APAC_0905</name>
</gene>
<dbReference type="InterPro" id="IPR039420">
    <property type="entry name" value="WalR-like"/>
</dbReference>
<dbReference type="GO" id="GO:0000976">
    <property type="term" value="F:transcription cis-regulatory region binding"/>
    <property type="evidence" value="ECO:0007669"/>
    <property type="project" value="TreeGrafter"/>
</dbReference>
<reference evidence="7" key="2">
    <citation type="submission" date="2019-09" db="EMBL/GenBank/DDBJ databases">
        <title>Complete genome sequencing of four Arcobacter species reveals a diverse suite of mobile elements.</title>
        <authorList>
            <person name="On S.L.W."/>
            <person name="Miller W.G."/>
            <person name="Biggs P."/>
            <person name="Cornelius A."/>
            <person name="Vandamme P."/>
        </authorList>
    </citation>
    <scope>NUCLEOTIDE SEQUENCE [LARGE SCALE GENOMIC DNA]</scope>
    <source>
        <strain evidence="7">LMG 26638</strain>
    </source>
</reference>
<dbReference type="Proteomes" id="UP000322726">
    <property type="component" value="Chromosome"/>
</dbReference>
<dbReference type="PANTHER" id="PTHR48111:SF1">
    <property type="entry name" value="TWO-COMPONENT RESPONSE REGULATOR ORR33"/>
    <property type="match status" value="1"/>
</dbReference>
<evidence type="ECO:0000313" key="7">
    <source>
        <dbReference type="Proteomes" id="UP000322726"/>
    </source>
</evidence>
<dbReference type="PANTHER" id="PTHR48111">
    <property type="entry name" value="REGULATOR OF RPOS"/>
    <property type="match status" value="1"/>
</dbReference>
<dbReference type="InterPro" id="IPR001867">
    <property type="entry name" value="OmpR/PhoB-type_DNA-bd"/>
</dbReference>
<dbReference type="Gene3D" id="1.10.10.10">
    <property type="entry name" value="Winged helix-like DNA-binding domain superfamily/Winged helix DNA-binding domain"/>
    <property type="match status" value="1"/>
</dbReference>
<evidence type="ECO:0000256" key="2">
    <source>
        <dbReference type="ARBA" id="ARBA00023012"/>
    </source>
</evidence>
<dbReference type="Pfam" id="PF00072">
    <property type="entry name" value="Response_reg"/>
    <property type="match status" value="1"/>
</dbReference>